<protein>
    <submittedName>
        <fullName evidence="5">Subtilisin-like protease SBT3.18</fullName>
    </submittedName>
</protein>
<dbReference type="GeneID" id="116202018"/>
<dbReference type="InterPro" id="IPR010259">
    <property type="entry name" value="S8pro/Inhibitor_I9"/>
</dbReference>
<dbReference type="InterPro" id="IPR045051">
    <property type="entry name" value="SBT"/>
</dbReference>
<sequence>MKTCKDLAYKMVTLEGDAMQSVLPSYTYSFLGFAAKLNSIQATTLAKMQGVVSVFGSRILELHTTRSWDFMGLTLDNGRATPMQLAFGADVIAGILDSGLAGV</sequence>
<reference evidence="4" key="1">
    <citation type="journal article" date="2020" name="Plant Biotechnol. J.">
        <title>The pomegranate (Punica granatum L.) draft genome dissects genetic divergence between soft- and hard-seeded cultivars.</title>
        <authorList>
            <person name="Luo X."/>
            <person name="Li H."/>
            <person name="Wu Z."/>
            <person name="Yao W."/>
            <person name="Zhao P."/>
            <person name="Cao D."/>
            <person name="Yu H."/>
            <person name="Li K."/>
            <person name="Poudel K."/>
            <person name="Zhao D."/>
            <person name="Zhang F."/>
            <person name="Xia X."/>
            <person name="Chen L."/>
            <person name="Wang Q."/>
            <person name="Jing D."/>
            <person name="Cao S."/>
        </authorList>
    </citation>
    <scope>NUCLEOTIDE SEQUENCE [LARGE SCALE GENOMIC DNA]</scope>
    <source>
        <strain evidence="4">cv. Tunisia</strain>
    </source>
</reference>
<dbReference type="PANTHER" id="PTHR10795">
    <property type="entry name" value="PROPROTEIN CONVERTASE SUBTILISIN/KEXIN"/>
    <property type="match status" value="1"/>
</dbReference>
<organism evidence="4 5">
    <name type="scientific">Punica granatum</name>
    <name type="common">Pomegranate</name>
    <dbReference type="NCBI Taxonomy" id="22663"/>
    <lineage>
        <taxon>Eukaryota</taxon>
        <taxon>Viridiplantae</taxon>
        <taxon>Streptophyta</taxon>
        <taxon>Embryophyta</taxon>
        <taxon>Tracheophyta</taxon>
        <taxon>Spermatophyta</taxon>
        <taxon>Magnoliopsida</taxon>
        <taxon>eudicotyledons</taxon>
        <taxon>Gunneridae</taxon>
        <taxon>Pentapetalae</taxon>
        <taxon>rosids</taxon>
        <taxon>malvids</taxon>
        <taxon>Myrtales</taxon>
        <taxon>Lythraceae</taxon>
        <taxon>Punica</taxon>
    </lineage>
</organism>
<dbReference type="Gene3D" id="3.30.70.80">
    <property type="entry name" value="Peptidase S8 propeptide/proteinase inhibitor I9"/>
    <property type="match status" value="1"/>
</dbReference>
<evidence type="ECO:0000256" key="2">
    <source>
        <dbReference type="ARBA" id="ARBA00022729"/>
    </source>
</evidence>
<evidence type="ECO:0000313" key="4">
    <source>
        <dbReference type="Proteomes" id="UP000515151"/>
    </source>
</evidence>
<accession>A0A6P8CX73</accession>
<proteinExistence type="inferred from homology"/>
<comment type="similarity">
    <text evidence="1">Belongs to the peptidase S8 family.</text>
</comment>
<name>A0A6P8CX73_PUNGR</name>
<dbReference type="RefSeq" id="XP_031389387.1">
    <property type="nucleotide sequence ID" value="XM_031533527.1"/>
</dbReference>
<dbReference type="OrthoDB" id="2014869at2759"/>
<evidence type="ECO:0000256" key="1">
    <source>
        <dbReference type="ARBA" id="ARBA00011073"/>
    </source>
</evidence>
<keyword evidence="4" id="KW-1185">Reference proteome</keyword>
<gene>
    <name evidence="5" type="primary">LOC116202018</name>
</gene>
<dbReference type="AlphaFoldDB" id="A0A6P8CX73"/>
<dbReference type="InterPro" id="IPR037045">
    <property type="entry name" value="S8pro/Inhibitor_I9_sf"/>
</dbReference>
<dbReference type="Pfam" id="PF05922">
    <property type="entry name" value="Inhibitor_I9"/>
    <property type="match status" value="1"/>
</dbReference>
<reference evidence="5" key="2">
    <citation type="submission" date="2025-08" db="UniProtKB">
        <authorList>
            <consortium name="RefSeq"/>
        </authorList>
    </citation>
    <scope>IDENTIFICATION</scope>
    <source>
        <tissue evidence="5">Leaf</tissue>
    </source>
</reference>
<dbReference type="Proteomes" id="UP000515151">
    <property type="component" value="Chromosome 3"/>
</dbReference>
<evidence type="ECO:0000313" key="5">
    <source>
        <dbReference type="RefSeq" id="XP_031389387.1"/>
    </source>
</evidence>
<keyword evidence="2" id="KW-0732">Signal</keyword>
<feature type="domain" description="Inhibitor I9" evidence="3">
    <location>
        <begin position="16"/>
        <end position="63"/>
    </location>
</feature>
<evidence type="ECO:0000259" key="3">
    <source>
        <dbReference type="Pfam" id="PF05922"/>
    </source>
</evidence>